<dbReference type="Pfam" id="PF00781">
    <property type="entry name" value="DAGK_cat"/>
    <property type="match status" value="1"/>
</dbReference>
<dbReference type="InterPro" id="IPR005218">
    <property type="entry name" value="Diacylglycerol/lipid_kinase"/>
</dbReference>
<dbReference type="InterPro" id="IPR017438">
    <property type="entry name" value="ATP-NAD_kinase_N"/>
</dbReference>
<dbReference type="GO" id="GO:0004143">
    <property type="term" value="F:ATP-dependent diacylglycerol kinase activity"/>
    <property type="evidence" value="ECO:0007669"/>
    <property type="project" value="TreeGrafter"/>
</dbReference>
<evidence type="ECO:0000256" key="4">
    <source>
        <dbReference type="ARBA" id="ARBA00022723"/>
    </source>
</evidence>
<dbReference type="Proteomes" id="UP000184386">
    <property type="component" value="Unassembled WGS sequence"/>
</dbReference>
<dbReference type="AlphaFoldDB" id="A0A1M6VGI9"/>
<dbReference type="RefSeq" id="WP_073278055.1">
    <property type="nucleotide sequence ID" value="NZ_FRAC01000017.1"/>
</dbReference>
<keyword evidence="5" id="KW-0460">Magnesium</keyword>
<organism evidence="10 11">
    <name type="scientific">Anaerocolumna jejuensis DSM 15929</name>
    <dbReference type="NCBI Taxonomy" id="1121322"/>
    <lineage>
        <taxon>Bacteria</taxon>
        <taxon>Bacillati</taxon>
        <taxon>Bacillota</taxon>
        <taxon>Clostridia</taxon>
        <taxon>Lachnospirales</taxon>
        <taxon>Lachnospiraceae</taxon>
        <taxon>Anaerocolumna</taxon>
    </lineage>
</organism>
<dbReference type="GO" id="GO:0046872">
    <property type="term" value="F:metal ion binding"/>
    <property type="evidence" value="ECO:0007669"/>
    <property type="project" value="UniProtKB-KW"/>
</dbReference>
<dbReference type="Gene3D" id="3.40.50.10330">
    <property type="entry name" value="Probable inorganic polyphosphate/atp-NAD kinase, domain 1"/>
    <property type="match status" value="1"/>
</dbReference>
<dbReference type="InterPro" id="IPR016064">
    <property type="entry name" value="NAD/diacylglycerol_kinase_sf"/>
</dbReference>
<proteinExistence type="inferred from homology"/>
<dbReference type="GO" id="GO:0008654">
    <property type="term" value="P:phospholipid biosynthetic process"/>
    <property type="evidence" value="ECO:0007669"/>
    <property type="project" value="UniProtKB-KW"/>
</dbReference>
<accession>A0A1M6VGI9</accession>
<evidence type="ECO:0000256" key="2">
    <source>
        <dbReference type="ARBA" id="ARBA00005983"/>
    </source>
</evidence>
<keyword evidence="8" id="KW-1208">Phospholipid metabolism</keyword>
<evidence type="ECO:0000256" key="7">
    <source>
        <dbReference type="ARBA" id="ARBA00023209"/>
    </source>
</evidence>
<dbReference type="EMBL" id="FRAC01000017">
    <property type="protein sequence ID" value="SHK80657.1"/>
    <property type="molecule type" value="Genomic_DNA"/>
</dbReference>
<keyword evidence="10" id="KW-0418">Kinase</keyword>
<dbReference type="OrthoDB" id="142078at2"/>
<dbReference type="Gene3D" id="2.60.200.40">
    <property type="match status" value="1"/>
</dbReference>
<keyword evidence="6" id="KW-0443">Lipid metabolism</keyword>
<dbReference type="PANTHER" id="PTHR12358:SF106">
    <property type="entry name" value="LIPID KINASE YEGS"/>
    <property type="match status" value="1"/>
</dbReference>
<evidence type="ECO:0000256" key="8">
    <source>
        <dbReference type="ARBA" id="ARBA00023264"/>
    </source>
</evidence>
<keyword evidence="3" id="KW-0444">Lipid biosynthesis</keyword>
<keyword evidence="11" id="KW-1185">Reference proteome</keyword>
<dbReference type="SUPFAM" id="SSF111331">
    <property type="entry name" value="NAD kinase/diacylglycerol kinase-like"/>
    <property type="match status" value="1"/>
</dbReference>
<feature type="domain" description="DAGKc" evidence="9">
    <location>
        <begin position="1"/>
        <end position="133"/>
    </location>
</feature>
<sequence>MKNKLLFIYNPMAGKSKIKNWLSSIIECFGKGNYEVVIYATKGKKDAKNIVVDCLKRESYELVVCSGGDGTLNEVISGIMEFDKRPVIGYLPSGTTNDFAYNLKLPKSLPKAANVILHGEIFPFDIGTINGEYFTYTAAFGLFTDASYETPQAYKNTLGRTAYILEGIKRLPNWKAYNMEIRCGDRVIKDNFIYGMVANSVSVGGFRGIAGKDVLLDDGQFEGIFVKMPQNVIEFQAVINDLLKGNLNSDHIYFLPVKEITLICEENVPWSVDGEYGGEHNTVEIVNLHKAVSIVRGVD</sequence>
<keyword evidence="4" id="KW-0479">Metal-binding</keyword>
<protein>
    <submittedName>
        <fullName evidence="10">Lipid kinase, YegS/Rv2252/BmrU family</fullName>
    </submittedName>
</protein>
<dbReference type="STRING" id="1121322.SAMN02745136_03411"/>
<dbReference type="InterPro" id="IPR050187">
    <property type="entry name" value="Lipid_Phosphate_FormReg"/>
</dbReference>
<evidence type="ECO:0000313" key="10">
    <source>
        <dbReference type="EMBL" id="SHK80657.1"/>
    </source>
</evidence>
<evidence type="ECO:0000313" key="11">
    <source>
        <dbReference type="Proteomes" id="UP000184386"/>
    </source>
</evidence>
<comment type="similarity">
    <text evidence="2">Belongs to the diacylglycerol/lipid kinase family.</text>
</comment>
<dbReference type="PROSITE" id="PS50146">
    <property type="entry name" value="DAGK"/>
    <property type="match status" value="1"/>
</dbReference>
<gene>
    <name evidence="10" type="ORF">SAMN02745136_03411</name>
</gene>
<dbReference type="GO" id="GO:0005886">
    <property type="term" value="C:plasma membrane"/>
    <property type="evidence" value="ECO:0007669"/>
    <property type="project" value="TreeGrafter"/>
</dbReference>
<dbReference type="InterPro" id="IPR001206">
    <property type="entry name" value="Diacylglycerol_kinase_cat_dom"/>
</dbReference>
<dbReference type="PANTHER" id="PTHR12358">
    <property type="entry name" value="SPHINGOSINE KINASE"/>
    <property type="match status" value="1"/>
</dbReference>
<comment type="cofactor">
    <cofactor evidence="1">
        <name>Mg(2+)</name>
        <dbReference type="ChEBI" id="CHEBI:18420"/>
    </cofactor>
</comment>
<dbReference type="GO" id="GO:0005524">
    <property type="term" value="F:ATP binding"/>
    <property type="evidence" value="ECO:0007669"/>
    <property type="project" value="UniProtKB-KW"/>
</dbReference>
<evidence type="ECO:0000256" key="3">
    <source>
        <dbReference type="ARBA" id="ARBA00022516"/>
    </source>
</evidence>
<name>A0A1M6VGI9_9FIRM</name>
<keyword evidence="10" id="KW-0808">Transferase</keyword>
<dbReference type="NCBIfam" id="TIGR00147">
    <property type="entry name" value="YegS/Rv2252/BmrU family lipid kinase"/>
    <property type="match status" value="1"/>
</dbReference>
<dbReference type="SMART" id="SM00046">
    <property type="entry name" value="DAGKc"/>
    <property type="match status" value="1"/>
</dbReference>
<evidence type="ECO:0000256" key="6">
    <source>
        <dbReference type="ARBA" id="ARBA00023098"/>
    </source>
</evidence>
<reference evidence="10 11" key="1">
    <citation type="submission" date="2016-11" db="EMBL/GenBank/DDBJ databases">
        <authorList>
            <person name="Jaros S."/>
            <person name="Januszkiewicz K."/>
            <person name="Wedrychowicz H."/>
        </authorList>
    </citation>
    <scope>NUCLEOTIDE SEQUENCE [LARGE SCALE GENOMIC DNA]</scope>
    <source>
        <strain evidence="10 11">DSM 15929</strain>
    </source>
</reference>
<keyword evidence="7" id="KW-0594">Phospholipid biosynthesis</keyword>
<evidence type="ECO:0000256" key="1">
    <source>
        <dbReference type="ARBA" id="ARBA00001946"/>
    </source>
</evidence>
<evidence type="ECO:0000259" key="9">
    <source>
        <dbReference type="PROSITE" id="PS50146"/>
    </source>
</evidence>
<evidence type="ECO:0000256" key="5">
    <source>
        <dbReference type="ARBA" id="ARBA00022842"/>
    </source>
</evidence>